<dbReference type="InterPro" id="IPR022533">
    <property type="entry name" value="Cox20"/>
</dbReference>
<evidence type="ECO:0000256" key="1">
    <source>
        <dbReference type="ARBA" id="ARBA00004273"/>
    </source>
</evidence>
<feature type="transmembrane region" description="Helical" evidence="12">
    <location>
        <begin position="98"/>
        <end position="118"/>
    </location>
</feature>
<comment type="function">
    <text evidence="9">Involved in the assembly of the cytochrome c oxidase complex.</text>
</comment>
<evidence type="ECO:0000256" key="10">
    <source>
        <dbReference type="SAM" id="Coils"/>
    </source>
</evidence>
<accession>A0AAD6GJK3</accession>
<dbReference type="PANTHER" id="PTHR31586">
    <property type="entry name" value="CYTOCHROME C OXIDASE PROTEIN 20"/>
    <property type="match status" value="1"/>
</dbReference>
<dbReference type="Proteomes" id="UP001220324">
    <property type="component" value="Unassembled WGS sequence"/>
</dbReference>
<feature type="region of interest" description="Disordered" evidence="11">
    <location>
        <begin position="1"/>
        <end position="40"/>
    </location>
</feature>
<comment type="similarity">
    <text evidence="2 9">Belongs to the COX20 family.</text>
</comment>
<dbReference type="Pfam" id="PF12597">
    <property type="entry name" value="Cox20"/>
    <property type="match status" value="1"/>
</dbReference>
<comment type="caution">
    <text evidence="13">The sequence shown here is derived from an EMBL/GenBank/DDBJ whole genome shotgun (WGS) entry which is preliminary data.</text>
</comment>
<reference evidence="13 14" key="1">
    <citation type="journal article" date="2023" name="IMA Fungus">
        <title>Comparative genomic study of the Penicillium genus elucidates a diverse pangenome and 15 lateral gene transfer events.</title>
        <authorList>
            <person name="Petersen C."/>
            <person name="Sorensen T."/>
            <person name="Nielsen M.R."/>
            <person name="Sondergaard T.E."/>
            <person name="Sorensen J.L."/>
            <person name="Fitzpatrick D.A."/>
            <person name="Frisvad J.C."/>
            <person name="Nielsen K.L."/>
        </authorList>
    </citation>
    <scope>NUCLEOTIDE SEQUENCE [LARGE SCALE GENOMIC DNA]</scope>
    <source>
        <strain evidence="13 14">IBT 35679</strain>
    </source>
</reference>
<keyword evidence="14" id="KW-1185">Reference proteome</keyword>
<keyword evidence="5 9" id="KW-0999">Mitochondrion inner membrane</keyword>
<name>A0AAD6GJK3_9EURO</name>
<dbReference type="GO" id="GO:0005743">
    <property type="term" value="C:mitochondrial inner membrane"/>
    <property type="evidence" value="ECO:0007669"/>
    <property type="project" value="UniProtKB-SubCell"/>
</dbReference>
<keyword evidence="6 12" id="KW-1133">Transmembrane helix</keyword>
<keyword evidence="8 9" id="KW-0472">Membrane</keyword>
<dbReference type="GO" id="GO:0033617">
    <property type="term" value="P:mitochondrial respiratory chain complex IV assembly"/>
    <property type="evidence" value="ECO:0007669"/>
    <property type="project" value="InterPro"/>
</dbReference>
<evidence type="ECO:0000256" key="12">
    <source>
        <dbReference type="SAM" id="Phobius"/>
    </source>
</evidence>
<evidence type="ECO:0000256" key="3">
    <source>
        <dbReference type="ARBA" id="ARBA00017689"/>
    </source>
</evidence>
<evidence type="ECO:0000256" key="2">
    <source>
        <dbReference type="ARBA" id="ARBA00009575"/>
    </source>
</evidence>
<proteinExistence type="inferred from homology"/>
<evidence type="ECO:0000256" key="5">
    <source>
        <dbReference type="ARBA" id="ARBA00022792"/>
    </source>
</evidence>
<keyword evidence="10" id="KW-0175">Coiled coil</keyword>
<dbReference type="AlphaFoldDB" id="A0AAD6GJK3"/>
<evidence type="ECO:0000313" key="13">
    <source>
        <dbReference type="EMBL" id="KAJ5552145.1"/>
    </source>
</evidence>
<gene>
    <name evidence="13" type="ORF">N7494_001523</name>
</gene>
<feature type="coiled-coil region" evidence="10">
    <location>
        <begin position="154"/>
        <end position="181"/>
    </location>
</feature>
<dbReference type="PANTHER" id="PTHR31586:SF1">
    <property type="entry name" value="CYTOCHROME C OXIDASE ASSEMBLY PROTEIN COX20, MITOCHONDRIAL"/>
    <property type="match status" value="1"/>
</dbReference>
<evidence type="ECO:0000313" key="14">
    <source>
        <dbReference type="Proteomes" id="UP001220324"/>
    </source>
</evidence>
<evidence type="ECO:0000256" key="4">
    <source>
        <dbReference type="ARBA" id="ARBA00022692"/>
    </source>
</evidence>
<protein>
    <recommendedName>
        <fullName evidence="3 9">Cytochrome c oxidase assembly protein COX20, mitochondrial</fullName>
    </recommendedName>
</protein>
<dbReference type="PIRSF" id="PIRSF007871">
    <property type="entry name" value="Cox20"/>
    <property type="match status" value="1"/>
</dbReference>
<feature type="transmembrane region" description="Helical" evidence="12">
    <location>
        <begin position="124"/>
        <end position="143"/>
    </location>
</feature>
<keyword evidence="7 9" id="KW-0496">Mitochondrion</keyword>
<comment type="subcellular location">
    <subcellularLocation>
        <location evidence="1 9">Mitochondrion inner membrane</location>
    </subcellularLocation>
</comment>
<dbReference type="EMBL" id="JAQIZZ010000002">
    <property type="protein sequence ID" value="KAJ5552145.1"/>
    <property type="molecule type" value="Genomic_DNA"/>
</dbReference>
<evidence type="ECO:0000256" key="11">
    <source>
        <dbReference type="SAM" id="MobiDB-lite"/>
    </source>
</evidence>
<evidence type="ECO:0000256" key="9">
    <source>
        <dbReference type="PIRNR" id="PIRNR007871"/>
    </source>
</evidence>
<evidence type="ECO:0000256" key="8">
    <source>
        <dbReference type="ARBA" id="ARBA00023136"/>
    </source>
</evidence>
<sequence>MADDSRDPASVQEAGSHLPASIPNTDPTKPKHEFPQSQVGKLWDAFGNPEEPVNMLANASYKPRGKDPKDVSYSEVVGDVSMGQISSFYKAPCARESLLTGIGAGFGIGGIRGVFGGMRSLWSAGNWAVGVFAVTSLAAYELCRRQRIEEMHGMKQAVELMKELKEKKQRDKEKAIEAAALRTEEEKQKKSWTNPSNYKFW</sequence>
<evidence type="ECO:0000256" key="7">
    <source>
        <dbReference type="ARBA" id="ARBA00023128"/>
    </source>
</evidence>
<organism evidence="13 14">
    <name type="scientific">Penicillium frequentans</name>
    <dbReference type="NCBI Taxonomy" id="3151616"/>
    <lineage>
        <taxon>Eukaryota</taxon>
        <taxon>Fungi</taxon>
        <taxon>Dikarya</taxon>
        <taxon>Ascomycota</taxon>
        <taxon>Pezizomycotina</taxon>
        <taxon>Eurotiomycetes</taxon>
        <taxon>Eurotiomycetidae</taxon>
        <taxon>Eurotiales</taxon>
        <taxon>Aspergillaceae</taxon>
        <taxon>Penicillium</taxon>
    </lineage>
</organism>
<evidence type="ECO:0000256" key="6">
    <source>
        <dbReference type="ARBA" id="ARBA00022989"/>
    </source>
</evidence>
<keyword evidence="4 12" id="KW-0812">Transmembrane</keyword>